<organism evidence="4 5">
    <name type="scientific">Cohnella lubricantis</name>
    <dbReference type="NCBI Taxonomy" id="2163172"/>
    <lineage>
        <taxon>Bacteria</taxon>
        <taxon>Bacillati</taxon>
        <taxon>Bacillota</taxon>
        <taxon>Bacilli</taxon>
        <taxon>Bacillales</taxon>
        <taxon>Paenibacillaceae</taxon>
        <taxon>Cohnella</taxon>
    </lineage>
</organism>
<keyword evidence="2 4" id="KW-0012">Acyltransferase</keyword>
<feature type="domain" description="Phospholipid/glycerol acyltransferase" evidence="3">
    <location>
        <begin position="34"/>
        <end position="148"/>
    </location>
</feature>
<dbReference type="AlphaFoldDB" id="A0A841TCI9"/>
<evidence type="ECO:0000256" key="1">
    <source>
        <dbReference type="ARBA" id="ARBA00022679"/>
    </source>
</evidence>
<name>A0A841TCI9_9BACL</name>
<evidence type="ECO:0000313" key="5">
    <source>
        <dbReference type="Proteomes" id="UP000574133"/>
    </source>
</evidence>
<keyword evidence="5" id="KW-1185">Reference proteome</keyword>
<dbReference type="PANTHER" id="PTHR10434">
    <property type="entry name" value="1-ACYL-SN-GLYCEROL-3-PHOSPHATE ACYLTRANSFERASE"/>
    <property type="match status" value="1"/>
</dbReference>
<evidence type="ECO:0000259" key="3">
    <source>
        <dbReference type="SMART" id="SM00563"/>
    </source>
</evidence>
<dbReference type="SUPFAM" id="SSF69593">
    <property type="entry name" value="Glycerol-3-phosphate (1)-acyltransferase"/>
    <property type="match status" value="1"/>
</dbReference>
<dbReference type="EMBL" id="JACJVN010000034">
    <property type="protein sequence ID" value="MBB6677725.1"/>
    <property type="molecule type" value="Genomic_DNA"/>
</dbReference>
<proteinExistence type="predicted"/>
<protein>
    <submittedName>
        <fullName evidence="4">1-acyl-sn-glycerol-3-phosphate acyltransferase</fullName>
    </submittedName>
</protein>
<dbReference type="GO" id="GO:0003841">
    <property type="term" value="F:1-acylglycerol-3-phosphate O-acyltransferase activity"/>
    <property type="evidence" value="ECO:0007669"/>
    <property type="project" value="TreeGrafter"/>
</dbReference>
<dbReference type="Pfam" id="PF01553">
    <property type="entry name" value="Acyltransferase"/>
    <property type="match status" value="1"/>
</dbReference>
<keyword evidence="1 4" id="KW-0808">Transferase</keyword>
<comment type="caution">
    <text evidence="4">The sequence shown here is derived from an EMBL/GenBank/DDBJ whole genome shotgun (WGS) entry which is preliminary data.</text>
</comment>
<sequence>MLYRFARALLLAVFRLLYRFEARGVSNIPASGPVVLCSNHKSLIDPITLGIGSPRKIHYMAKEELFRIPLFGSLIRALGAFPVKRGGVSLDTIRTAISVLKADRVMGIFPEGSRKGERIDGVGTGKRGAITIASRSGAAVVPVAIIGEYRMFRKLTMVCGAPLDLSAYLVKGSEDWEGATAVLMSSIREMLRTGQPTN</sequence>
<evidence type="ECO:0000256" key="2">
    <source>
        <dbReference type="ARBA" id="ARBA00023315"/>
    </source>
</evidence>
<dbReference type="Proteomes" id="UP000574133">
    <property type="component" value="Unassembled WGS sequence"/>
</dbReference>
<evidence type="ECO:0000313" key="4">
    <source>
        <dbReference type="EMBL" id="MBB6677725.1"/>
    </source>
</evidence>
<dbReference type="GO" id="GO:0006654">
    <property type="term" value="P:phosphatidic acid biosynthetic process"/>
    <property type="evidence" value="ECO:0007669"/>
    <property type="project" value="TreeGrafter"/>
</dbReference>
<gene>
    <name evidence="4" type="ORF">H4Q31_10340</name>
</gene>
<dbReference type="SMART" id="SM00563">
    <property type="entry name" value="PlsC"/>
    <property type="match status" value="1"/>
</dbReference>
<accession>A0A841TCI9</accession>
<reference evidence="4 5" key="1">
    <citation type="submission" date="2020-08" db="EMBL/GenBank/DDBJ databases">
        <title>Cohnella phylogeny.</title>
        <authorList>
            <person name="Dunlap C."/>
        </authorList>
    </citation>
    <scope>NUCLEOTIDE SEQUENCE [LARGE SCALE GENOMIC DNA]</scope>
    <source>
        <strain evidence="4 5">DSM 103658</strain>
    </source>
</reference>
<dbReference type="PANTHER" id="PTHR10434:SF11">
    <property type="entry name" value="1-ACYL-SN-GLYCEROL-3-PHOSPHATE ACYLTRANSFERASE"/>
    <property type="match status" value="1"/>
</dbReference>
<dbReference type="InterPro" id="IPR002123">
    <property type="entry name" value="Plipid/glycerol_acylTrfase"/>
</dbReference>
<dbReference type="RefSeq" id="WP_185178999.1">
    <property type="nucleotide sequence ID" value="NZ_CBCSEP010000007.1"/>
</dbReference>
<dbReference type="CDD" id="cd07989">
    <property type="entry name" value="LPLAT_AGPAT-like"/>
    <property type="match status" value="1"/>
</dbReference>